<keyword evidence="2" id="KW-0813">Transport</keyword>
<feature type="domain" description="ABC transporter" evidence="5">
    <location>
        <begin position="7"/>
        <end position="257"/>
    </location>
</feature>
<reference evidence="6 7" key="1">
    <citation type="submission" date="2018-10" db="EMBL/GenBank/DDBJ databases">
        <title>Genomic Encyclopedia of Archaeal and Bacterial Type Strains, Phase II (KMG-II): from individual species to whole genera.</title>
        <authorList>
            <person name="Goeker M."/>
        </authorList>
    </citation>
    <scope>NUCLEOTIDE SEQUENCE [LARGE SCALE GENOMIC DNA]</scope>
    <source>
        <strain evidence="6 7">DSM 11927</strain>
    </source>
</reference>
<dbReference type="CDD" id="cd03257">
    <property type="entry name" value="ABC_NikE_OppD_transporters"/>
    <property type="match status" value="1"/>
</dbReference>
<dbReference type="Proteomes" id="UP000268233">
    <property type="component" value="Unassembled WGS sequence"/>
</dbReference>
<dbReference type="InterPro" id="IPR027417">
    <property type="entry name" value="P-loop_NTPase"/>
</dbReference>
<comment type="caution">
    <text evidence="6">The sequence shown here is derived from an EMBL/GenBank/DDBJ whole genome shotgun (WGS) entry which is preliminary data.</text>
</comment>
<dbReference type="AlphaFoldDB" id="A0A495R6P1"/>
<evidence type="ECO:0000313" key="6">
    <source>
        <dbReference type="EMBL" id="RKS82734.1"/>
    </source>
</evidence>
<dbReference type="InterPro" id="IPR013563">
    <property type="entry name" value="Oligopep_ABC_C"/>
</dbReference>
<gene>
    <name evidence="6" type="ORF">BDK61_2049</name>
</gene>
<dbReference type="Pfam" id="PF00005">
    <property type="entry name" value="ABC_tran"/>
    <property type="match status" value="1"/>
</dbReference>
<dbReference type="PROSITE" id="PS50893">
    <property type="entry name" value="ABC_TRANSPORTER_2"/>
    <property type="match status" value="1"/>
</dbReference>
<accession>A0A495R6P1</accession>
<dbReference type="PANTHER" id="PTHR43776">
    <property type="entry name" value="TRANSPORT ATP-BINDING PROTEIN"/>
    <property type="match status" value="1"/>
</dbReference>
<sequence>MNEPPLLEVEGLCKHFPITEGILDREVGRVKAVDGIDLTVERGETVGIVGESGCGKSTAARALLRLVEPTAGSIRFDGQEVTAFDDNELKAFRRNAQMIFQDPSASFDPRMSIGDSVAEPLVIHGVTDRERRREVVSDLLERVGLSADDIDRYPHEFSGGQKQRIALARALVLNPDLLIADEPTSALDVSVQSDILSLLRDLQSAFDLSVIVISHDMSVIREICDRIAVMYLGEIVESAPTERLFDAPSHPYTEVLVSSIPTLDPRARGDRITLSGDVPSAADPPSGCRFHTRCPKVIPPDTYDFEQSIWRAVLDFRQRLDEEGIDHEPVREFVAAETGIAVEEVTDRQTRQAIRDEFDMPETLGDSRADRVVKEALDLVLDGEVDRAHERLVETFPTVCAREKPRTVAIADGHRAACHLADTDGQCQSREDSATPED</sequence>
<dbReference type="InterPro" id="IPR003439">
    <property type="entry name" value="ABC_transporter-like_ATP-bd"/>
</dbReference>
<dbReference type="GO" id="GO:0055085">
    <property type="term" value="P:transmembrane transport"/>
    <property type="evidence" value="ECO:0007669"/>
    <property type="project" value="UniProtKB-ARBA"/>
</dbReference>
<dbReference type="PROSITE" id="PS00211">
    <property type="entry name" value="ABC_TRANSPORTER_1"/>
    <property type="match status" value="1"/>
</dbReference>
<dbReference type="GO" id="GO:0005524">
    <property type="term" value="F:ATP binding"/>
    <property type="evidence" value="ECO:0007669"/>
    <property type="project" value="UniProtKB-KW"/>
</dbReference>
<evidence type="ECO:0000256" key="2">
    <source>
        <dbReference type="ARBA" id="ARBA00022448"/>
    </source>
</evidence>
<evidence type="ECO:0000313" key="7">
    <source>
        <dbReference type="Proteomes" id="UP000268233"/>
    </source>
</evidence>
<evidence type="ECO:0000256" key="1">
    <source>
        <dbReference type="ARBA" id="ARBA00005417"/>
    </source>
</evidence>
<keyword evidence="3" id="KW-0547">Nucleotide-binding</keyword>
<organism evidence="6 7">
    <name type="scientific">Haloarcula quadrata</name>
    <dbReference type="NCBI Taxonomy" id="182779"/>
    <lineage>
        <taxon>Archaea</taxon>
        <taxon>Methanobacteriati</taxon>
        <taxon>Methanobacteriota</taxon>
        <taxon>Stenosarchaea group</taxon>
        <taxon>Halobacteria</taxon>
        <taxon>Halobacteriales</taxon>
        <taxon>Haloarculaceae</taxon>
        <taxon>Haloarcula</taxon>
    </lineage>
</organism>
<name>A0A495R6P1_9EURY</name>
<dbReference type="NCBIfam" id="TIGR01727">
    <property type="entry name" value="oligo_HPY"/>
    <property type="match status" value="1"/>
</dbReference>
<dbReference type="PANTHER" id="PTHR43776:SF7">
    <property type="entry name" value="D,D-DIPEPTIDE TRANSPORT ATP-BINDING PROTEIN DDPF-RELATED"/>
    <property type="match status" value="1"/>
</dbReference>
<dbReference type="GO" id="GO:0015833">
    <property type="term" value="P:peptide transport"/>
    <property type="evidence" value="ECO:0007669"/>
    <property type="project" value="InterPro"/>
</dbReference>
<dbReference type="FunFam" id="3.40.50.300:FF:000016">
    <property type="entry name" value="Oligopeptide ABC transporter ATP-binding component"/>
    <property type="match status" value="1"/>
</dbReference>
<keyword evidence="7" id="KW-1185">Reference proteome</keyword>
<dbReference type="InterPro" id="IPR017871">
    <property type="entry name" value="ABC_transporter-like_CS"/>
</dbReference>
<dbReference type="EMBL" id="RBWW01000001">
    <property type="protein sequence ID" value="RKS82734.1"/>
    <property type="molecule type" value="Genomic_DNA"/>
</dbReference>
<protein>
    <submittedName>
        <fullName evidence="6">Peptide/nickel transport system ATP-binding protein</fullName>
    </submittedName>
</protein>
<dbReference type="GO" id="GO:0016887">
    <property type="term" value="F:ATP hydrolysis activity"/>
    <property type="evidence" value="ECO:0007669"/>
    <property type="project" value="InterPro"/>
</dbReference>
<evidence type="ECO:0000256" key="4">
    <source>
        <dbReference type="ARBA" id="ARBA00022840"/>
    </source>
</evidence>
<evidence type="ECO:0000259" key="5">
    <source>
        <dbReference type="PROSITE" id="PS50893"/>
    </source>
</evidence>
<dbReference type="InterPro" id="IPR003593">
    <property type="entry name" value="AAA+_ATPase"/>
</dbReference>
<dbReference type="RefSeq" id="WP_121303136.1">
    <property type="nucleotide sequence ID" value="NZ_RBWW01000001.1"/>
</dbReference>
<dbReference type="Pfam" id="PF08352">
    <property type="entry name" value="oligo_HPY"/>
    <property type="match status" value="1"/>
</dbReference>
<keyword evidence="4 6" id="KW-0067">ATP-binding</keyword>
<proteinExistence type="inferred from homology"/>
<dbReference type="InterPro" id="IPR050319">
    <property type="entry name" value="ABC_transp_ATP-bind"/>
</dbReference>
<dbReference type="SUPFAM" id="SSF52540">
    <property type="entry name" value="P-loop containing nucleoside triphosphate hydrolases"/>
    <property type="match status" value="1"/>
</dbReference>
<comment type="similarity">
    <text evidence="1">Belongs to the ABC transporter superfamily.</text>
</comment>
<dbReference type="SMART" id="SM00382">
    <property type="entry name" value="AAA"/>
    <property type="match status" value="1"/>
</dbReference>
<dbReference type="Gene3D" id="3.40.50.300">
    <property type="entry name" value="P-loop containing nucleotide triphosphate hydrolases"/>
    <property type="match status" value="1"/>
</dbReference>
<evidence type="ECO:0000256" key="3">
    <source>
        <dbReference type="ARBA" id="ARBA00022741"/>
    </source>
</evidence>